<accession>A0A0J9VH26</accession>
<dbReference type="VEuPathDB" id="FungiDB:FOXG_20356"/>
<dbReference type="RefSeq" id="XP_018248594.1">
    <property type="nucleotide sequence ID" value="XM_018400638.1"/>
</dbReference>
<dbReference type="EMBL" id="DS231708">
    <property type="protein sequence ID" value="KNB10549.1"/>
    <property type="molecule type" value="Genomic_DNA"/>
</dbReference>
<evidence type="ECO:0000313" key="1">
    <source>
        <dbReference type="EMBL" id="KNB10549.1"/>
    </source>
</evidence>
<reference evidence="1" key="1">
    <citation type="submission" date="2007-04" db="EMBL/GenBank/DDBJ databases">
        <authorList>
            <consortium name="The Broad Institute Genome Sequencing Platform"/>
            <person name="Birren B."/>
            <person name="Lander E."/>
            <person name="Galagan J."/>
            <person name="Nusbaum C."/>
            <person name="Devon K."/>
            <person name="Ma L.-J."/>
            <person name="Jaffe D."/>
            <person name="Butler J."/>
            <person name="Alvarez P."/>
            <person name="Gnerre S."/>
            <person name="Grabherr M."/>
            <person name="Kleber M."/>
            <person name="Mauceli E."/>
            <person name="Brockman W."/>
            <person name="MacCallum I.A."/>
            <person name="Young S."/>
            <person name="LaButti K."/>
            <person name="DeCaprio D."/>
            <person name="Crawford M."/>
            <person name="Koehrsen M."/>
            <person name="Engels R."/>
            <person name="Montgomery P."/>
            <person name="Pearson M."/>
            <person name="Howarth C."/>
            <person name="Larson L."/>
            <person name="White J."/>
            <person name="O'Leary S."/>
            <person name="Kodira C."/>
            <person name="Zeng Q."/>
            <person name="Yandava C."/>
            <person name="Alvarado L."/>
            <person name="Kistler C."/>
            <person name="Shim W.-B."/>
            <person name="Kang S."/>
            <person name="Woloshuk C."/>
        </authorList>
    </citation>
    <scope>NUCLEOTIDE SEQUENCE</scope>
    <source>
        <strain evidence="1">4287</strain>
    </source>
</reference>
<gene>
    <name evidence="1" type="ORF">FOXG_20356</name>
</gene>
<dbReference type="AlphaFoldDB" id="A0A0J9VH26"/>
<reference evidence="1" key="2">
    <citation type="journal article" date="2010" name="Nature">
        <title>Comparative genomics reveals mobile pathogenicity chromosomes in Fusarium.</title>
        <authorList>
            <person name="Ma L.J."/>
            <person name="van der Does H.C."/>
            <person name="Borkovich K.A."/>
            <person name="Coleman J.J."/>
            <person name="Daboussi M.J."/>
            <person name="Di Pietro A."/>
            <person name="Dufresne M."/>
            <person name="Freitag M."/>
            <person name="Grabherr M."/>
            <person name="Henrissat B."/>
            <person name="Houterman P.M."/>
            <person name="Kang S."/>
            <person name="Shim W.B."/>
            <person name="Woloshuk C."/>
            <person name="Xie X."/>
            <person name="Xu J.R."/>
            <person name="Antoniw J."/>
            <person name="Baker S.E."/>
            <person name="Bluhm B.H."/>
            <person name="Breakspear A."/>
            <person name="Brown D.W."/>
            <person name="Butchko R.A."/>
            <person name="Chapman S."/>
            <person name="Coulson R."/>
            <person name="Coutinho P.M."/>
            <person name="Danchin E.G."/>
            <person name="Diener A."/>
            <person name="Gale L.R."/>
            <person name="Gardiner D.M."/>
            <person name="Goff S."/>
            <person name="Hammond-Kosack K.E."/>
            <person name="Hilburn K."/>
            <person name="Hua-Van A."/>
            <person name="Jonkers W."/>
            <person name="Kazan K."/>
            <person name="Kodira C.D."/>
            <person name="Koehrsen M."/>
            <person name="Kumar L."/>
            <person name="Lee Y.H."/>
            <person name="Li L."/>
            <person name="Manners J.M."/>
            <person name="Miranda-Saavedra D."/>
            <person name="Mukherjee M."/>
            <person name="Park G."/>
            <person name="Park J."/>
            <person name="Park S.Y."/>
            <person name="Proctor R.H."/>
            <person name="Regev A."/>
            <person name="Ruiz-Roldan M.C."/>
            <person name="Sain D."/>
            <person name="Sakthikumar S."/>
            <person name="Sykes S."/>
            <person name="Schwartz D.C."/>
            <person name="Turgeon B.G."/>
            <person name="Wapinski I."/>
            <person name="Yoder O."/>
            <person name="Young S."/>
            <person name="Zeng Q."/>
            <person name="Zhou S."/>
            <person name="Galagan J."/>
            <person name="Cuomo C.A."/>
            <person name="Kistler H.C."/>
            <person name="Rep M."/>
        </authorList>
    </citation>
    <scope>NUCLEOTIDE SEQUENCE [LARGE SCALE GENOMIC DNA]</scope>
    <source>
        <strain evidence="1">4287</strain>
    </source>
</reference>
<evidence type="ECO:0000313" key="2">
    <source>
        <dbReference type="Proteomes" id="UP000009097"/>
    </source>
</evidence>
<dbReference type="Proteomes" id="UP000009097">
    <property type="component" value="Unassembled WGS sequence"/>
</dbReference>
<dbReference type="GeneID" id="28961062"/>
<dbReference type="KEGG" id="fox:FOXG_20356"/>
<organism evidence="1 2">
    <name type="scientific">Fusarium oxysporum f. sp. lycopersici (strain 4287 / CBS 123668 / FGSC 9935 / NRRL 34936)</name>
    <name type="common">Fusarium vascular wilt of tomato</name>
    <dbReference type="NCBI Taxonomy" id="426428"/>
    <lineage>
        <taxon>Eukaryota</taxon>
        <taxon>Fungi</taxon>
        <taxon>Dikarya</taxon>
        <taxon>Ascomycota</taxon>
        <taxon>Pezizomycotina</taxon>
        <taxon>Sordariomycetes</taxon>
        <taxon>Hypocreomycetidae</taxon>
        <taxon>Hypocreales</taxon>
        <taxon>Nectriaceae</taxon>
        <taxon>Fusarium</taxon>
        <taxon>Fusarium oxysporum species complex</taxon>
    </lineage>
</organism>
<protein>
    <submittedName>
        <fullName evidence="1">Uncharacterized protein</fullName>
    </submittedName>
</protein>
<name>A0A0J9VH26_FUSO4</name>
<sequence>MDSFNQALIMLQDDKTVKFNEVNLIDISAS</sequence>
<proteinExistence type="predicted"/>